<dbReference type="AlphaFoldDB" id="A0A6A3MAV2"/>
<proteinExistence type="predicted"/>
<protein>
    <submittedName>
        <fullName evidence="1">Uncharacterized protein</fullName>
    </submittedName>
</protein>
<evidence type="ECO:0000313" key="2">
    <source>
        <dbReference type="Proteomes" id="UP000429607"/>
    </source>
</evidence>
<sequence length="99" mass="10753">MDRKIARALVAVQCCGRSGGRHVVASDSRQVTGSFRPAKQTVHRGRDRHSSDFFFCGRSLCVHSDMAAAKLFASVEVGEGLLQHAVPPSTSPRRVTCRS</sequence>
<gene>
    <name evidence="1" type="ORF">PR001_g11515</name>
</gene>
<comment type="caution">
    <text evidence="1">The sequence shown here is derived from an EMBL/GenBank/DDBJ whole genome shotgun (WGS) entry which is preliminary data.</text>
</comment>
<evidence type="ECO:0000313" key="1">
    <source>
        <dbReference type="EMBL" id="KAE9029391.1"/>
    </source>
</evidence>
<name>A0A6A3MAV2_9STRA</name>
<dbReference type="EMBL" id="QXFV01000712">
    <property type="protein sequence ID" value="KAE9029391.1"/>
    <property type="molecule type" value="Genomic_DNA"/>
</dbReference>
<reference evidence="1 2" key="1">
    <citation type="submission" date="2018-09" db="EMBL/GenBank/DDBJ databases">
        <title>Genomic investigation of the strawberry pathogen Phytophthora fragariae indicates pathogenicity is determined by transcriptional variation in three key races.</title>
        <authorList>
            <person name="Adams T.M."/>
            <person name="Armitage A.D."/>
            <person name="Sobczyk M.K."/>
            <person name="Bates H.J."/>
            <person name="Dunwell J.M."/>
            <person name="Nellist C.F."/>
            <person name="Harrison R.J."/>
        </authorList>
    </citation>
    <scope>NUCLEOTIDE SEQUENCE [LARGE SCALE GENOMIC DNA]</scope>
    <source>
        <strain evidence="1 2">SCRP249</strain>
    </source>
</reference>
<organism evidence="1 2">
    <name type="scientific">Phytophthora rubi</name>
    <dbReference type="NCBI Taxonomy" id="129364"/>
    <lineage>
        <taxon>Eukaryota</taxon>
        <taxon>Sar</taxon>
        <taxon>Stramenopiles</taxon>
        <taxon>Oomycota</taxon>
        <taxon>Peronosporomycetes</taxon>
        <taxon>Peronosporales</taxon>
        <taxon>Peronosporaceae</taxon>
        <taxon>Phytophthora</taxon>
    </lineage>
</organism>
<accession>A0A6A3MAV2</accession>
<dbReference type="Proteomes" id="UP000429607">
    <property type="component" value="Unassembled WGS sequence"/>
</dbReference>